<keyword evidence="5" id="KW-0548">Nucleotidyltransferase</keyword>
<accession>A0A6L2JG54</accession>
<gene>
    <name evidence="5" type="ORF">Tci_007884</name>
</gene>
<keyword evidence="1" id="KW-0862">Zinc</keyword>
<dbReference type="GO" id="GO:0003676">
    <property type="term" value="F:nucleic acid binding"/>
    <property type="evidence" value="ECO:0007669"/>
    <property type="project" value="InterPro"/>
</dbReference>
<dbReference type="GO" id="GO:0003964">
    <property type="term" value="F:RNA-directed DNA polymerase activity"/>
    <property type="evidence" value="ECO:0007669"/>
    <property type="project" value="UniProtKB-KW"/>
</dbReference>
<evidence type="ECO:0000259" key="4">
    <source>
        <dbReference type="PROSITE" id="PS50994"/>
    </source>
</evidence>
<evidence type="ECO:0000256" key="2">
    <source>
        <dbReference type="SAM" id="MobiDB-lite"/>
    </source>
</evidence>
<dbReference type="SUPFAM" id="SSF57756">
    <property type="entry name" value="Retrovirus zinc finger-like domains"/>
    <property type="match status" value="1"/>
</dbReference>
<evidence type="ECO:0000313" key="5">
    <source>
        <dbReference type="EMBL" id="GEU35906.1"/>
    </source>
</evidence>
<dbReference type="InterPro" id="IPR012337">
    <property type="entry name" value="RNaseH-like_sf"/>
</dbReference>
<dbReference type="PANTHER" id="PTHR37984">
    <property type="entry name" value="PROTEIN CBG26694"/>
    <property type="match status" value="1"/>
</dbReference>
<dbReference type="InterPro" id="IPR001878">
    <property type="entry name" value="Znf_CCHC"/>
</dbReference>
<dbReference type="GO" id="GO:0015074">
    <property type="term" value="P:DNA integration"/>
    <property type="evidence" value="ECO:0007669"/>
    <property type="project" value="InterPro"/>
</dbReference>
<keyword evidence="1" id="KW-0479">Metal-binding</keyword>
<dbReference type="PROSITE" id="PS50994">
    <property type="entry name" value="INTEGRASE"/>
    <property type="match status" value="1"/>
</dbReference>
<feature type="domain" description="CCHC-type" evidence="3">
    <location>
        <begin position="468"/>
        <end position="484"/>
    </location>
</feature>
<dbReference type="AlphaFoldDB" id="A0A6L2JG54"/>
<dbReference type="Gene3D" id="4.10.60.10">
    <property type="entry name" value="Zinc finger, CCHC-type"/>
    <property type="match status" value="1"/>
</dbReference>
<dbReference type="SUPFAM" id="SSF53098">
    <property type="entry name" value="Ribonuclease H-like"/>
    <property type="match status" value="1"/>
</dbReference>
<feature type="domain" description="CCHC-type" evidence="3">
    <location>
        <begin position="505"/>
        <end position="520"/>
    </location>
</feature>
<dbReference type="PANTHER" id="PTHR37984:SF5">
    <property type="entry name" value="PROTEIN NYNRIN-LIKE"/>
    <property type="match status" value="1"/>
</dbReference>
<dbReference type="GO" id="GO:0008270">
    <property type="term" value="F:zinc ion binding"/>
    <property type="evidence" value="ECO:0007669"/>
    <property type="project" value="UniProtKB-KW"/>
</dbReference>
<protein>
    <submittedName>
        <fullName evidence="5">Putative reverse transcriptase domain-containing protein</fullName>
    </submittedName>
</protein>
<dbReference type="Pfam" id="PF00098">
    <property type="entry name" value="zf-CCHC"/>
    <property type="match status" value="2"/>
</dbReference>
<keyword evidence="1" id="KW-0863">Zinc-finger</keyword>
<evidence type="ECO:0000259" key="3">
    <source>
        <dbReference type="PROSITE" id="PS50158"/>
    </source>
</evidence>
<dbReference type="InterPro" id="IPR050951">
    <property type="entry name" value="Retrovirus_Pol_polyprotein"/>
</dbReference>
<sequence length="788" mass="88371">MSNSKDSTVTYTEVSKFVPKPVYLEFMPPKDDVLPIEEQPLPAVVSPTAGSPGYIPESDPEEDPKEDPEEDDEDPEEDPADYPTDRKDEEEDSGRLCPTTYTGVTARMSVRAQTPISLSSETKVSRLLAIPTPPPSPLSPWLSPLPQIPSPLLLDESRVTIYFPSTTTYFTSTYQGIYGHAKSYCTIHYIFTPRSETPPSGIPPLLPIPLPTSSLPLLLPSTSHRLDIPKVTLPPQKRLYIALSLRFEVGKSSSAPTVRPTGRFRVDYGFVGTLDDEIRRDLEREIGLSQRMIDFLATVRQDTDKIYKRLDDAQDDRLLMSGQLNMLRRDRRAHARTARLMKSEARLSHEAWKMAPKRTTRSTPATTTTTTTTPVTNAQLKALIDQGVANALTAHCWSRCCLCNDLSKPEKEDDRQELALMCARMFPEDSDKIKRAYTARSGDNKPYGGSKPLCSKCNYHHDGQCSPKCHKCNKVGHLARNCRSTTTANTANNQRGTRAGQKPTCFECGAQGHFKKECPNLNNNNRGNQGGNGHAPAKVAPNLALPEGSEDFVVYCDASHKGLDVVLMQREKTEAQKPENIKNKDVRGMLIESSKDLEKLRTKNLEPRTNGTLCLNGRRWLPCYGDLRIVIMHESHKSKYSIHPGSNKMYQDMKKLYWWQNMKADIATYVSKCLTCAKSSQGYDTIWVIVDRLTKSAIFVPMRETDPIERLARMYLKEIVTRYGIPISIICDHDPRFTSNLWRSLQKALGTSLDMSTAYHPQTGGQSERTIQTLEDMLCACVIDFGKG</sequence>
<dbReference type="EMBL" id="BKCJ010000745">
    <property type="protein sequence ID" value="GEU35906.1"/>
    <property type="molecule type" value="Genomic_DNA"/>
</dbReference>
<dbReference type="Gene3D" id="3.30.420.10">
    <property type="entry name" value="Ribonuclease H-like superfamily/Ribonuclease H"/>
    <property type="match status" value="1"/>
</dbReference>
<name>A0A6L2JG54_TANCI</name>
<organism evidence="5">
    <name type="scientific">Tanacetum cinerariifolium</name>
    <name type="common">Dalmatian daisy</name>
    <name type="synonym">Chrysanthemum cinerariifolium</name>
    <dbReference type="NCBI Taxonomy" id="118510"/>
    <lineage>
        <taxon>Eukaryota</taxon>
        <taxon>Viridiplantae</taxon>
        <taxon>Streptophyta</taxon>
        <taxon>Embryophyta</taxon>
        <taxon>Tracheophyta</taxon>
        <taxon>Spermatophyta</taxon>
        <taxon>Magnoliopsida</taxon>
        <taxon>eudicotyledons</taxon>
        <taxon>Gunneridae</taxon>
        <taxon>Pentapetalae</taxon>
        <taxon>asterids</taxon>
        <taxon>campanulids</taxon>
        <taxon>Asterales</taxon>
        <taxon>Asteraceae</taxon>
        <taxon>Asteroideae</taxon>
        <taxon>Anthemideae</taxon>
        <taxon>Anthemidinae</taxon>
        <taxon>Tanacetum</taxon>
    </lineage>
</organism>
<keyword evidence="5" id="KW-0808">Transferase</keyword>
<comment type="caution">
    <text evidence="5">The sequence shown here is derived from an EMBL/GenBank/DDBJ whole genome shotgun (WGS) entry which is preliminary data.</text>
</comment>
<evidence type="ECO:0000256" key="1">
    <source>
        <dbReference type="PROSITE-ProRule" id="PRU00047"/>
    </source>
</evidence>
<dbReference type="SMART" id="SM00343">
    <property type="entry name" value="ZnF_C2HC"/>
    <property type="match status" value="2"/>
</dbReference>
<feature type="domain" description="Integrase catalytic" evidence="4">
    <location>
        <begin position="640"/>
        <end position="788"/>
    </location>
</feature>
<dbReference type="Pfam" id="PF17921">
    <property type="entry name" value="Integrase_H2C2"/>
    <property type="match status" value="1"/>
</dbReference>
<feature type="region of interest" description="Disordered" evidence="2">
    <location>
        <begin position="33"/>
        <end position="99"/>
    </location>
</feature>
<dbReference type="InterPro" id="IPR036875">
    <property type="entry name" value="Znf_CCHC_sf"/>
</dbReference>
<proteinExistence type="predicted"/>
<dbReference type="InterPro" id="IPR041588">
    <property type="entry name" value="Integrase_H2C2"/>
</dbReference>
<dbReference type="PROSITE" id="PS50158">
    <property type="entry name" value="ZF_CCHC"/>
    <property type="match status" value="2"/>
</dbReference>
<dbReference type="InterPro" id="IPR036397">
    <property type="entry name" value="RNaseH_sf"/>
</dbReference>
<dbReference type="InterPro" id="IPR001584">
    <property type="entry name" value="Integrase_cat-core"/>
</dbReference>
<reference evidence="5" key="1">
    <citation type="journal article" date="2019" name="Sci. Rep.">
        <title>Draft genome of Tanacetum cinerariifolium, the natural source of mosquito coil.</title>
        <authorList>
            <person name="Yamashiro T."/>
            <person name="Shiraishi A."/>
            <person name="Satake H."/>
            <person name="Nakayama K."/>
        </authorList>
    </citation>
    <scope>NUCLEOTIDE SEQUENCE</scope>
</reference>
<feature type="compositionally biased region" description="Acidic residues" evidence="2">
    <location>
        <begin position="58"/>
        <end position="80"/>
    </location>
</feature>
<keyword evidence="5" id="KW-0695">RNA-directed DNA polymerase</keyword>